<evidence type="ECO:0000313" key="12">
    <source>
        <dbReference type="EMBL" id="XBK48596.1"/>
    </source>
</evidence>
<dbReference type="PANTHER" id="PTHR12027">
    <property type="entry name" value="WNT RELATED"/>
    <property type="match status" value="1"/>
</dbReference>
<protein>
    <recommendedName>
        <fullName evidence="10">Protein Wnt</fullName>
    </recommendedName>
</protein>
<keyword evidence="7" id="KW-1015">Disulfide bond</keyword>
<dbReference type="FunFam" id="3.30.2460.20:FF:000003">
    <property type="entry name" value="Protein Wnt"/>
    <property type="match status" value="1"/>
</dbReference>
<dbReference type="GO" id="GO:0030182">
    <property type="term" value="P:neuron differentiation"/>
    <property type="evidence" value="ECO:0007669"/>
    <property type="project" value="TreeGrafter"/>
</dbReference>
<dbReference type="InterPro" id="IPR018161">
    <property type="entry name" value="Wnt_CS"/>
</dbReference>
<organism evidence="12">
    <name type="scientific">Terebratalia transversa</name>
    <name type="common">Transverse lampshell</name>
    <dbReference type="NCBI Taxonomy" id="34513"/>
    <lineage>
        <taxon>Eukaryota</taxon>
        <taxon>Metazoa</taxon>
        <taxon>Spiralia</taxon>
        <taxon>Lophotrochozoa</taxon>
        <taxon>Brachiopoda</taxon>
        <taxon>Rhynchonelliformea</taxon>
        <taxon>Rhynchonellata</taxon>
        <taxon>Terebratellidina</taxon>
        <taxon>Laqueoidea</taxon>
        <taxon>Laqueidae</taxon>
        <taxon>Terebratalia</taxon>
    </lineage>
</organism>
<dbReference type="PRINTS" id="PR01892">
    <property type="entry name" value="WNT8PROTEIN"/>
</dbReference>
<evidence type="ECO:0000256" key="5">
    <source>
        <dbReference type="ARBA" id="ARBA00022530"/>
    </source>
</evidence>
<comment type="subcellular location">
    <subcellularLocation>
        <location evidence="1 10">Secreted</location>
        <location evidence="1 10">Extracellular space</location>
        <location evidence="1 10">Extracellular matrix</location>
    </subcellularLocation>
</comment>
<comment type="similarity">
    <text evidence="2 10">Belongs to the Wnt family.</text>
</comment>
<feature type="signal peptide" evidence="11">
    <location>
        <begin position="1"/>
        <end position="20"/>
    </location>
</feature>
<name>A0AAU7E8Q9_TERTR</name>
<proteinExistence type="evidence at transcript level"/>
<dbReference type="SMART" id="SM00097">
    <property type="entry name" value="WNT1"/>
    <property type="match status" value="1"/>
</dbReference>
<reference evidence="12" key="1">
    <citation type="submission" date="2024-06" db="EMBL/GenBank/DDBJ databases">
        <title>Combinatorial Wnt signaling landscape during brachiopod anteroposterior patterning.</title>
        <authorList>
            <person name="Vellutini B.C."/>
            <person name="Martin-Duran J.M."/>
            <person name="Borve A."/>
            <person name="Hejnol A."/>
        </authorList>
    </citation>
    <scope>NUCLEOTIDE SEQUENCE</scope>
</reference>
<dbReference type="Gene3D" id="3.30.2460.20">
    <property type="match status" value="1"/>
</dbReference>
<evidence type="ECO:0000256" key="9">
    <source>
        <dbReference type="ARBA" id="ARBA00023288"/>
    </source>
</evidence>
<dbReference type="InterPro" id="IPR013301">
    <property type="entry name" value="Wnt8"/>
</dbReference>
<dbReference type="CDD" id="cd19340">
    <property type="entry name" value="Wnt_Wnt8"/>
    <property type="match status" value="1"/>
</dbReference>
<evidence type="ECO:0000256" key="7">
    <source>
        <dbReference type="ARBA" id="ARBA00023157"/>
    </source>
</evidence>
<evidence type="ECO:0000256" key="8">
    <source>
        <dbReference type="ARBA" id="ARBA00023180"/>
    </source>
</evidence>
<keyword evidence="8" id="KW-0325">Glycoprotein</keyword>
<keyword evidence="9" id="KW-0449">Lipoprotein</keyword>
<keyword evidence="11" id="KW-0732">Signal</keyword>
<dbReference type="Pfam" id="PF00110">
    <property type="entry name" value="wnt"/>
    <property type="match status" value="1"/>
</dbReference>
<evidence type="ECO:0000256" key="3">
    <source>
        <dbReference type="ARBA" id="ARBA00022473"/>
    </source>
</evidence>
<dbReference type="PRINTS" id="PR01349">
    <property type="entry name" value="WNTPROTEIN"/>
</dbReference>
<dbReference type="EMBL" id="PP860503">
    <property type="protein sequence ID" value="XBK48596.1"/>
    <property type="molecule type" value="mRNA"/>
</dbReference>
<sequence length="334" mass="37818">MVHHYLRSLLLIAILHKVRPWAMNNFLMTGSKAHYVYAESVAAGAQRGIEECQHQFKWDRWNCPQSSIPIFKHTSFRKAFKETSFVNAISAAGVMYTLTRNCSSGDFDKCGCDKTKKSRKGGSNWKWGGCSDNVRFGERISKQFVDAMETGKDKRAIINLHNNEVGRRAVRKTLKLTCKCHGVSGSCTTKTCWHQLADFRAVGGFLKKRYFKAIMVDLQQGGNQYGNGGRNTELKAVSKNDLAYLESSPDYCFANKTLGTRGMLGRQCVRPKKKEKGKSWERRSCRRLCKACGLKVRKQLVKVVSSCNCKFQWCCHVKCETCVKTVKKLFCAKA</sequence>
<gene>
    <name evidence="12" type="primary">wnt8</name>
</gene>
<evidence type="ECO:0000256" key="10">
    <source>
        <dbReference type="RuleBase" id="RU003500"/>
    </source>
</evidence>
<dbReference type="GO" id="GO:0005109">
    <property type="term" value="F:frizzled binding"/>
    <property type="evidence" value="ECO:0007669"/>
    <property type="project" value="TreeGrafter"/>
</dbReference>
<dbReference type="InterPro" id="IPR005817">
    <property type="entry name" value="Wnt"/>
</dbReference>
<keyword evidence="3 10" id="KW-0217">Developmental protein</keyword>
<dbReference type="GO" id="GO:0060070">
    <property type="term" value="P:canonical Wnt signaling pathway"/>
    <property type="evidence" value="ECO:0007669"/>
    <property type="project" value="TreeGrafter"/>
</dbReference>
<dbReference type="PROSITE" id="PS00246">
    <property type="entry name" value="WNT1"/>
    <property type="match status" value="1"/>
</dbReference>
<dbReference type="GO" id="GO:0005125">
    <property type="term" value="F:cytokine activity"/>
    <property type="evidence" value="ECO:0007669"/>
    <property type="project" value="TreeGrafter"/>
</dbReference>
<dbReference type="GO" id="GO:0005615">
    <property type="term" value="C:extracellular space"/>
    <property type="evidence" value="ECO:0007669"/>
    <property type="project" value="TreeGrafter"/>
</dbReference>
<dbReference type="InterPro" id="IPR043158">
    <property type="entry name" value="Wnt_C"/>
</dbReference>
<dbReference type="GO" id="GO:0045165">
    <property type="term" value="P:cell fate commitment"/>
    <property type="evidence" value="ECO:0007669"/>
    <property type="project" value="TreeGrafter"/>
</dbReference>
<keyword evidence="4" id="KW-0964">Secreted</keyword>
<dbReference type="AlphaFoldDB" id="A0AAU7E8Q9"/>
<evidence type="ECO:0000256" key="2">
    <source>
        <dbReference type="ARBA" id="ARBA00005683"/>
    </source>
</evidence>
<accession>A0AAU7E8Q9</accession>
<keyword evidence="5" id="KW-0272">Extracellular matrix</keyword>
<comment type="function">
    <text evidence="10">Ligand for members of the frizzled family of seven transmembrane receptors.</text>
</comment>
<evidence type="ECO:0000256" key="1">
    <source>
        <dbReference type="ARBA" id="ARBA00004498"/>
    </source>
</evidence>
<keyword evidence="6 10" id="KW-0879">Wnt signaling pathway</keyword>
<feature type="chain" id="PRO_5043672118" description="Protein Wnt" evidence="11">
    <location>
        <begin position="21"/>
        <end position="334"/>
    </location>
</feature>
<evidence type="ECO:0000256" key="6">
    <source>
        <dbReference type="ARBA" id="ARBA00022687"/>
    </source>
</evidence>
<dbReference type="PANTHER" id="PTHR12027:SF81">
    <property type="entry name" value="WNT INHIBITOR OF DORSAL PROTEIN"/>
    <property type="match status" value="1"/>
</dbReference>
<evidence type="ECO:0000256" key="11">
    <source>
        <dbReference type="SAM" id="SignalP"/>
    </source>
</evidence>
<evidence type="ECO:0000256" key="4">
    <source>
        <dbReference type="ARBA" id="ARBA00022525"/>
    </source>
</evidence>